<dbReference type="GO" id="GO:0000976">
    <property type="term" value="F:transcription cis-regulatory region binding"/>
    <property type="evidence" value="ECO:0007669"/>
    <property type="project" value="TreeGrafter"/>
</dbReference>
<dbReference type="InterPro" id="IPR039420">
    <property type="entry name" value="WalR-like"/>
</dbReference>
<dbReference type="OrthoDB" id="9790442at2"/>
<feature type="modified residue" description="4-aspartylphosphate" evidence="6">
    <location>
        <position position="51"/>
    </location>
</feature>
<dbReference type="PANTHER" id="PTHR48111:SF2">
    <property type="entry name" value="RESPONSE REGULATOR SAER"/>
    <property type="match status" value="1"/>
</dbReference>
<dbReference type="Gene3D" id="1.10.10.10">
    <property type="entry name" value="Winged helix-like DNA-binding domain superfamily/Winged helix DNA-binding domain"/>
    <property type="match status" value="1"/>
</dbReference>
<dbReference type="SMART" id="SM00862">
    <property type="entry name" value="Trans_reg_C"/>
    <property type="match status" value="1"/>
</dbReference>
<dbReference type="PANTHER" id="PTHR48111">
    <property type="entry name" value="REGULATOR OF RPOS"/>
    <property type="match status" value="1"/>
</dbReference>
<dbReference type="SMART" id="SM00448">
    <property type="entry name" value="REC"/>
    <property type="match status" value="1"/>
</dbReference>
<feature type="domain" description="OmpR/PhoB-type" evidence="9">
    <location>
        <begin position="123"/>
        <end position="220"/>
    </location>
</feature>
<keyword evidence="2" id="KW-0805">Transcription regulation</keyword>
<dbReference type="GO" id="GO:0032993">
    <property type="term" value="C:protein-DNA complex"/>
    <property type="evidence" value="ECO:0007669"/>
    <property type="project" value="TreeGrafter"/>
</dbReference>
<sequence>MANILVVDDDPGILDLVANVLGKSGHQVKKMNNPMNVLNENLDYYQLIILDIMMPGLNGFELCERIRNQVDCPILFLTAKAEAEGLVQGLGLGADDYIAKPFAIKELRARIDAHLRREERKRSHGFTVGNCRFFMAGKTCYVGDVQVTLTKSEYQIAEMLALHHGQVFSKEQIYESVFGVFGESDNSVIVEHVKNIRGKLALENEAPIKTVWGVGYKWED</sequence>
<dbReference type="PROSITE" id="PS50110">
    <property type="entry name" value="RESPONSE_REGULATORY"/>
    <property type="match status" value="1"/>
</dbReference>
<dbReference type="InterPro" id="IPR001867">
    <property type="entry name" value="OmpR/PhoB-type_DNA-bd"/>
</dbReference>
<dbReference type="Proteomes" id="UP000036873">
    <property type="component" value="Unassembled WGS sequence"/>
</dbReference>
<dbReference type="GO" id="GO:0006355">
    <property type="term" value="P:regulation of DNA-templated transcription"/>
    <property type="evidence" value="ECO:0007669"/>
    <property type="project" value="InterPro"/>
</dbReference>
<evidence type="ECO:0000256" key="6">
    <source>
        <dbReference type="PROSITE-ProRule" id="PRU00169"/>
    </source>
</evidence>
<comment type="function">
    <text evidence="5">May play the central regulatory role in sporulation. It may be an element of the effector pathway responsible for the activation of sporulation genes in response to nutritional stress. Spo0A may act in concert with spo0H (a sigma factor) to control the expression of some genes that are critical to the sporulation process.</text>
</comment>
<dbReference type="PROSITE" id="PS51755">
    <property type="entry name" value="OMPR_PHOB"/>
    <property type="match status" value="1"/>
</dbReference>
<keyword evidence="4" id="KW-0804">Transcription</keyword>
<dbReference type="Pfam" id="PF00072">
    <property type="entry name" value="Response_reg"/>
    <property type="match status" value="1"/>
</dbReference>
<evidence type="ECO:0000256" key="2">
    <source>
        <dbReference type="ARBA" id="ARBA00023015"/>
    </source>
</evidence>
<keyword evidence="3 7" id="KW-0238">DNA-binding</keyword>
<dbReference type="GO" id="GO:0005829">
    <property type="term" value="C:cytosol"/>
    <property type="evidence" value="ECO:0007669"/>
    <property type="project" value="TreeGrafter"/>
</dbReference>
<evidence type="ECO:0000256" key="5">
    <source>
        <dbReference type="ARBA" id="ARBA00024867"/>
    </source>
</evidence>
<dbReference type="RefSeq" id="WP_050741846.1">
    <property type="nucleotide sequence ID" value="NZ_LGYO01000067.1"/>
</dbReference>
<feature type="DNA-binding region" description="OmpR/PhoB-type" evidence="7">
    <location>
        <begin position="123"/>
        <end position="220"/>
    </location>
</feature>
<dbReference type="AlphaFoldDB" id="A0A0L6TVQ9"/>
<protein>
    <recommendedName>
        <fullName evidence="1">Stage 0 sporulation protein A homolog</fullName>
    </recommendedName>
</protein>
<evidence type="ECO:0000313" key="11">
    <source>
        <dbReference type="Proteomes" id="UP000036873"/>
    </source>
</evidence>
<dbReference type="SUPFAM" id="SSF52172">
    <property type="entry name" value="CheY-like"/>
    <property type="match status" value="1"/>
</dbReference>
<gene>
    <name evidence="10" type="ORF">AKG39_18285</name>
</gene>
<reference evidence="11" key="1">
    <citation type="submission" date="2015-07" db="EMBL/GenBank/DDBJ databases">
        <title>Draft genome sequence of Acetobacterium bakii DSM 8293, a potential psychrophilic chemical producer through syngas fermentation.</title>
        <authorList>
            <person name="Song Y."/>
            <person name="Hwang S."/>
            <person name="Cho B.-K."/>
        </authorList>
    </citation>
    <scope>NUCLEOTIDE SEQUENCE [LARGE SCALE GENOMIC DNA]</scope>
    <source>
        <strain evidence="11">DSM 8239</strain>
    </source>
</reference>
<dbReference type="Gene3D" id="3.40.50.2300">
    <property type="match status" value="1"/>
</dbReference>
<evidence type="ECO:0000256" key="7">
    <source>
        <dbReference type="PROSITE-ProRule" id="PRU01091"/>
    </source>
</evidence>
<dbReference type="CDD" id="cd00383">
    <property type="entry name" value="trans_reg_C"/>
    <property type="match status" value="1"/>
</dbReference>
<dbReference type="InterPro" id="IPR011006">
    <property type="entry name" value="CheY-like_superfamily"/>
</dbReference>
<proteinExistence type="predicted"/>
<dbReference type="GO" id="GO:0000156">
    <property type="term" value="F:phosphorelay response regulator activity"/>
    <property type="evidence" value="ECO:0007669"/>
    <property type="project" value="TreeGrafter"/>
</dbReference>
<dbReference type="InterPro" id="IPR001789">
    <property type="entry name" value="Sig_transdc_resp-reg_receiver"/>
</dbReference>
<keyword evidence="11" id="KW-1185">Reference proteome</keyword>
<dbReference type="Gene3D" id="6.10.250.690">
    <property type="match status" value="1"/>
</dbReference>
<dbReference type="STRING" id="52689.AKG39_18285"/>
<comment type="caution">
    <text evidence="10">The sequence shown here is derived from an EMBL/GenBank/DDBJ whole genome shotgun (WGS) entry which is preliminary data.</text>
</comment>
<accession>A0A0L6TVQ9</accession>
<evidence type="ECO:0000313" key="10">
    <source>
        <dbReference type="EMBL" id="KNZ40338.1"/>
    </source>
</evidence>
<evidence type="ECO:0000259" key="8">
    <source>
        <dbReference type="PROSITE" id="PS50110"/>
    </source>
</evidence>
<evidence type="ECO:0000256" key="3">
    <source>
        <dbReference type="ARBA" id="ARBA00023125"/>
    </source>
</evidence>
<dbReference type="InterPro" id="IPR036388">
    <property type="entry name" value="WH-like_DNA-bd_sf"/>
</dbReference>
<evidence type="ECO:0000259" key="9">
    <source>
        <dbReference type="PROSITE" id="PS51755"/>
    </source>
</evidence>
<keyword evidence="6" id="KW-0597">Phosphoprotein</keyword>
<name>A0A0L6TVQ9_9FIRM</name>
<evidence type="ECO:0000256" key="1">
    <source>
        <dbReference type="ARBA" id="ARBA00018672"/>
    </source>
</evidence>
<dbReference type="EMBL" id="LGYO01000067">
    <property type="protein sequence ID" value="KNZ40338.1"/>
    <property type="molecule type" value="Genomic_DNA"/>
</dbReference>
<evidence type="ECO:0000256" key="4">
    <source>
        <dbReference type="ARBA" id="ARBA00023163"/>
    </source>
</evidence>
<organism evidence="10 11">
    <name type="scientific">Acetobacterium bakii</name>
    <dbReference type="NCBI Taxonomy" id="52689"/>
    <lineage>
        <taxon>Bacteria</taxon>
        <taxon>Bacillati</taxon>
        <taxon>Bacillota</taxon>
        <taxon>Clostridia</taxon>
        <taxon>Eubacteriales</taxon>
        <taxon>Eubacteriaceae</taxon>
        <taxon>Acetobacterium</taxon>
    </lineage>
</organism>
<dbReference type="Pfam" id="PF00486">
    <property type="entry name" value="Trans_reg_C"/>
    <property type="match status" value="1"/>
</dbReference>
<feature type="domain" description="Response regulatory" evidence="8">
    <location>
        <begin position="3"/>
        <end position="115"/>
    </location>
</feature>